<feature type="region of interest" description="Disordered" evidence="1">
    <location>
        <begin position="96"/>
        <end position="122"/>
    </location>
</feature>
<organism evidence="2 3">
    <name type="scientific">Virgisporangium aurantiacum</name>
    <dbReference type="NCBI Taxonomy" id="175570"/>
    <lineage>
        <taxon>Bacteria</taxon>
        <taxon>Bacillati</taxon>
        <taxon>Actinomycetota</taxon>
        <taxon>Actinomycetes</taxon>
        <taxon>Micromonosporales</taxon>
        <taxon>Micromonosporaceae</taxon>
        <taxon>Virgisporangium</taxon>
    </lineage>
</organism>
<evidence type="ECO:0000256" key="1">
    <source>
        <dbReference type="SAM" id="MobiDB-lite"/>
    </source>
</evidence>
<proteinExistence type="predicted"/>
<name>A0A8J3ZNK4_9ACTN</name>
<evidence type="ECO:0000313" key="3">
    <source>
        <dbReference type="Proteomes" id="UP000612585"/>
    </source>
</evidence>
<accession>A0A8J3ZNK4</accession>
<sequence>MGAHRLGSARDGLRSDGPRSPCPGFCGAYLDNAHPRLPPGLVGEDGLPDRYARYYRDLVHRHLAIQEPAEPGGDGGRLTIHPDIVIALRLTDRPAPVDHAQSAITGRQHRKDGVNGTAASAR</sequence>
<protein>
    <submittedName>
        <fullName evidence="2">Uncharacterized protein</fullName>
    </submittedName>
</protein>
<dbReference type="EMBL" id="BOPG01000127">
    <property type="protein sequence ID" value="GIJ64730.1"/>
    <property type="molecule type" value="Genomic_DNA"/>
</dbReference>
<gene>
    <name evidence="2" type="ORF">Vau01_122460</name>
</gene>
<dbReference type="Proteomes" id="UP000612585">
    <property type="component" value="Unassembled WGS sequence"/>
</dbReference>
<evidence type="ECO:0000313" key="2">
    <source>
        <dbReference type="EMBL" id="GIJ64730.1"/>
    </source>
</evidence>
<comment type="caution">
    <text evidence="2">The sequence shown here is derived from an EMBL/GenBank/DDBJ whole genome shotgun (WGS) entry which is preliminary data.</text>
</comment>
<reference evidence="2" key="1">
    <citation type="submission" date="2021-01" db="EMBL/GenBank/DDBJ databases">
        <title>Whole genome shotgun sequence of Virgisporangium aurantiacum NBRC 16421.</title>
        <authorList>
            <person name="Komaki H."/>
            <person name="Tamura T."/>
        </authorList>
    </citation>
    <scope>NUCLEOTIDE SEQUENCE</scope>
    <source>
        <strain evidence="2">NBRC 16421</strain>
    </source>
</reference>
<keyword evidence="3" id="KW-1185">Reference proteome</keyword>
<dbReference type="AlphaFoldDB" id="A0A8J3ZNK4"/>